<evidence type="ECO:0000313" key="4">
    <source>
        <dbReference type="EMBL" id="CAB5231373.1"/>
    </source>
</evidence>
<reference evidence="2" key="1">
    <citation type="submission" date="2020-05" db="EMBL/GenBank/DDBJ databases">
        <authorList>
            <person name="Chiriac C."/>
            <person name="Salcher M."/>
            <person name="Ghai R."/>
            <person name="Kavagutti S V."/>
        </authorList>
    </citation>
    <scope>NUCLEOTIDE SEQUENCE</scope>
</reference>
<evidence type="ECO:0000313" key="3">
    <source>
        <dbReference type="EMBL" id="CAB4192858.1"/>
    </source>
</evidence>
<evidence type="ECO:0000313" key="1">
    <source>
        <dbReference type="EMBL" id="CAB4174938.1"/>
    </source>
</evidence>
<dbReference type="EMBL" id="LR796919">
    <property type="protein sequence ID" value="CAB4174938.1"/>
    <property type="molecule type" value="Genomic_DNA"/>
</dbReference>
<dbReference type="EMBL" id="LR797185">
    <property type="protein sequence ID" value="CAB4192858.1"/>
    <property type="molecule type" value="Genomic_DNA"/>
</dbReference>
<protein>
    <submittedName>
        <fullName evidence="2">Uncharacterized protein</fullName>
    </submittedName>
</protein>
<accession>A0A6J5QR50</accession>
<dbReference type="EMBL" id="LR798428">
    <property type="protein sequence ID" value="CAB5231373.1"/>
    <property type="molecule type" value="Genomic_DNA"/>
</dbReference>
<name>A0A6J5QR50_9CAUD</name>
<gene>
    <name evidence="2" type="ORF">UFOVP1131_81</name>
    <name evidence="3" type="ORF">UFOVP1245_105</name>
    <name evidence="4" type="ORF">UFOVP1582_73</name>
    <name evidence="1" type="ORF">UFOVP966_95</name>
</gene>
<evidence type="ECO:0000313" key="2">
    <source>
        <dbReference type="EMBL" id="CAB4184967.1"/>
    </source>
</evidence>
<dbReference type="EMBL" id="LR797071">
    <property type="protein sequence ID" value="CAB4184967.1"/>
    <property type="molecule type" value="Genomic_DNA"/>
</dbReference>
<sequence>MKNASFDANADILHRVPTTIEVMMSRDPIDGGDLQRLLAKDFPKYRSIKDACAAAAQTYGLTSETMRCYASSGVPMRSKAYTKIRNRLTQIEYEEATAMIQVAALSKNLVDAIEQQVIAFEKAARSLNELKKTLGG</sequence>
<proteinExistence type="predicted"/>
<organism evidence="2">
    <name type="scientific">uncultured Caudovirales phage</name>
    <dbReference type="NCBI Taxonomy" id="2100421"/>
    <lineage>
        <taxon>Viruses</taxon>
        <taxon>Duplodnaviria</taxon>
        <taxon>Heunggongvirae</taxon>
        <taxon>Uroviricota</taxon>
        <taxon>Caudoviricetes</taxon>
        <taxon>Peduoviridae</taxon>
        <taxon>Maltschvirus</taxon>
        <taxon>Maltschvirus maltsch</taxon>
    </lineage>
</organism>